<dbReference type="Pfam" id="PF04073">
    <property type="entry name" value="tRNA_edit"/>
    <property type="match status" value="1"/>
</dbReference>
<organism evidence="6 7">
    <name type="scientific">Agromyces salentinus</name>
    <dbReference type="NCBI Taxonomy" id="269421"/>
    <lineage>
        <taxon>Bacteria</taxon>
        <taxon>Bacillati</taxon>
        <taxon>Actinomycetota</taxon>
        <taxon>Actinomycetes</taxon>
        <taxon>Micrococcales</taxon>
        <taxon>Microbacteriaceae</taxon>
        <taxon>Agromyces</taxon>
    </lineage>
</organism>
<evidence type="ECO:0000256" key="2">
    <source>
        <dbReference type="ARBA" id="ARBA00022917"/>
    </source>
</evidence>
<evidence type="ECO:0000256" key="1">
    <source>
        <dbReference type="ARBA" id="ARBA00009798"/>
    </source>
</evidence>
<dbReference type="NCBIfam" id="TIGR00011">
    <property type="entry name" value="YbaK_EbsC"/>
    <property type="match status" value="1"/>
</dbReference>
<evidence type="ECO:0000256" key="3">
    <source>
        <dbReference type="ARBA" id="ARBA00023239"/>
    </source>
</evidence>
<dbReference type="InterPro" id="IPR004369">
    <property type="entry name" value="Prolyl-tRNA_editing_YbaK/EbsC"/>
</dbReference>
<keyword evidence="7" id="KW-1185">Reference proteome</keyword>
<dbReference type="EMBL" id="BAAANK010000004">
    <property type="protein sequence ID" value="GAA1832395.1"/>
    <property type="molecule type" value="Genomic_DNA"/>
</dbReference>
<evidence type="ECO:0000313" key="6">
    <source>
        <dbReference type="EMBL" id="GAA1832395.1"/>
    </source>
</evidence>
<proteinExistence type="inferred from homology"/>
<dbReference type="PANTHER" id="PTHR30411:SF0">
    <property type="entry name" value="CYS-TRNA(PRO)_CYS-TRNA(CYS) DEACYLASE YBAK"/>
    <property type="match status" value="1"/>
</dbReference>
<dbReference type="EC" id="4.2.-.-" evidence="4"/>
<dbReference type="Gene3D" id="3.90.960.10">
    <property type="entry name" value="YbaK/aminoacyl-tRNA synthetase-associated domain"/>
    <property type="match status" value="1"/>
</dbReference>
<keyword evidence="3 4" id="KW-0456">Lyase</keyword>
<evidence type="ECO:0000259" key="5">
    <source>
        <dbReference type="Pfam" id="PF04073"/>
    </source>
</evidence>
<dbReference type="PIRSF" id="PIRSF006181">
    <property type="entry name" value="EbsC_YbaK"/>
    <property type="match status" value="1"/>
</dbReference>
<accession>A0ABN2MN60</accession>
<protein>
    <recommendedName>
        <fullName evidence="4">Cys-tRNA(Pro)/Cys-tRNA(Cys) deacylase</fullName>
        <ecNumber evidence="4">4.2.-.-</ecNumber>
    </recommendedName>
</protein>
<gene>
    <name evidence="6" type="primary">ybaK</name>
    <name evidence="6" type="ORF">GCM10009750_15590</name>
</gene>
<comment type="similarity">
    <text evidence="1 4">Belongs to the prolyl-tRNA editing family. YbaK/EbsC subfamily.</text>
</comment>
<feature type="domain" description="YbaK/aminoacyl-tRNA synthetase-associated" evidence="5">
    <location>
        <begin position="41"/>
        <end position="151"/>
    </location>
</feature>
<dbReference type="RefSeq" id="WP_157427788.1">
    <property type="nucleotide sequence ID" value="NZ_BAAANK010000004.1"/>
</dbReference>
<comment type="caution">
    <text evidence="6">The sequence shown here is derived from an EMBL/GenBank/DDBJ whole genome shotgun (WGS) entry which is preliminary data.</text>
</comment>
<dbReference type="PANTHER" id="PTHR30411">
    <property type="entry name" value="CYTOPLASMIC PROTEIN"/>
    <property type="match status" value="1"/>
</dbReference>
<evidence type="ECO:0000313" key="7">
    <source>
        <dbReference type="Proteomes" id="UP001501746"/>
    </source>
</evidence>
<sequence>MSKRPDAAAGTPATLALTRAGIDFRAHAYDHDPRAAAYGLEAAEKLGLDPDLVFKTLLAMVDGALAVAIVPVAMQLDLKALAVALGGKRAEMADPALAERKTGYVVGGISPIGQKTPLPTVLDESAILCETVYVSGGRRGLDLELAPDDLLAVTAGRYAPIARARPR</sequence>
<keyword evidence="2 4" id="KW-0648">Protein biosynthesis</keyword>
<dbReference type="Proteomes" id="UP001501746">
    <property type="component" value="Unassembled WGS sequence"/>
</dbReference>
<dbReference type="InterPro" id="IPR007214">
    <property type="entry name" value="YbaK/aa-tRNA-synth-assoc-dom"/>
</dbReference>
<dbReference type="SUPFAM" id="SSF55826">
    <property type="entry name" value="YbaK/ProRS associated domain"/>
    <property type="match status" value="1"/>
</dbReference>
<dbReference type="InterPro" id="IPR036754">
    <property type="entry name" value="YbaK/aa-tRNA-synt-asso_dom_sf"/>
</dbReference>
<reference evidence="6 7" key="1">
    <citation type="journal article" date="2019" name="Int. J. Syst. Evol. Microbiol.">
        <title>The Global Catalogue of Microorganisms (GCM) 10K type strain sequencing project: providing services to taxonomists for standard genome sequencing and annotation.</title>
        <authorList>
            <consortium name="The Broad Institute Genomics Platform"/>
            <consortium name="The Broad Institute Genome Sequencing Center for Infectious Disease"/>
            <person name="Wu L."/>
            <person name="Ma J."/>
        </authorList>
    </citation>
    <scope>NUCLEOTIDE SEQUENCE [LARGE SCALE GENOMIC DNA]</scope>
    <source>
        <strain evidence="6 7">JCM 14323</strain>
    </source>
</reference>
<dbReference type="CDD" id="cd00002">
    <property type="entry name" value="YbaK_deacylase"/>
    <property type="match status" value="1"/>
</dbReference>
<name>A0ABN2MN60_9MICO</name>
<evidence type="ECO:0000256" key="4">
    <source>
        <dbReference type="PIRNR" id="PIRNR006181"/>
    </source>
</evidence>